<sequence>MEYPSVGLLSALLLLTTPHPGASIVTPYHPVPECAADAPFIVPNFKANWFKAVEYCHYLGRSLVTVATEQRQQTLDQLLDDGAHQPRDQSFWCGANDLADAGSFHWHLTGRPVALGWSNWADERHRREPADADDAYKVRCVSLSRTADVVEELQQQQQQQQEGEGEGGAAAPPAPFSWIWTVANCWRELYFICERTGVSSCR</sequence>
<dbReference type="VEuPathDB" id="VectorBase:AGAP013382"/>
<dbReference type="EMBL" id="AAAB01008846">
    <property type="status" value="NOT_ANNOTATED_CDS"/>
    <property type="molecule type" value="Genomic_DNA"/>
</dbReference>
<dbReference type="InterPro" id="IPR016186">
    <property type="entry name" value="C-type_lectin-like/link_sf"/>
</dbReference>
<accession>A0A1S4HCY7</accession>
<evidence type="ECO:0000313" key="1">
    <source>
        <dbReference type="EnsemblMetazoa" id="AGAP013382-PA"/>
    </source>
</evidence>
<dbReference type="InterPro" id="IPR016187">
    <property type="entry name" value="CTDL_fold"/>
</dbReference>
<dbReference type="Gene3D" id="3.10.100.10">
    <property type="entry name" value="Mannose-Binding Protein A, subunit A"/>
    <property type="match status" value="1"/>
</dbReference>
<reference evidence="1 2" key="1">
    <citation type="journal article" date="2002" name="Science">
        <title>The genome sequence of the malaria mosquito Anopheles gambiae.</title>
        <authorList>
            <person name="Holt R.A."/>
            <person name="Subramanian G.M."/>
            <person name="Halpern A."/>
            <person name="Sutton G.G."/>
            <person name="Charlab R."/>
            <person name="Nusskern D.R."/>
            <person name="Wincker P."/>
            <person name="Clark A.G."/>
            <person name="Ribeiro J.M."/>
            <person name="Wides R."/>
            <person name="Salzberg S.L."/>
            <person name="Loftus B."/>
            <person name="Yandell M."/>
            <person name="Majoros W.H."/>
            <person name="Rusch D.B."/>
            <person name="Lai Z."/>
            <person name="Kraft C.L."/>
            <person name="Abril J.F."/>
            <person name="Anthouard V."/>
            <person name="Arensburger P."/>
            <person name="Atkinson P.W."/>
            <person name="Baden H."/>
            <person name="de Berardinis V."/>
            <person name="Baldwin D."/>
            <person name="Benes V."/>
            <person name="Biedler J."/>
            <person name="Blass C."/>
            <person name="Bolanos R."/>
            <person name="Boscus D."/>
            <person name="Barnstead M."/>
            <person name="Cai S."/>
            <person name="Center A."/>
            <person name="Chaturverdi K."/>
            <person name="Christophides G.K."/>
            <person name="Chrystal M.A."/>
            <person name="Clamp M."/>
            <person name="Cravchik A."/>
            <person name="Curwen V."/>
            <person name="Dana A."/>
            <person name="Delcher A."/>
            <person name="Dew I."/>
            <person name="Evans C.A."/>
            <person name="Flanigan M."/>
            <person name="Grundschober-Freimoser A."/>
            <person name="Friedli L."/>
            <person name="Gu Z."/>
            <person name="Guan P."/>
            <person name="Guigo R."/>
            <person name="Hillenmeyer M.E."/>
            <person name="Hladun S.L."/>
            <person name="Hogan J.R."/>
            <person name="Hong Y.S."/>
            <person name="Hoover J."/>
            <person name="Jaillon O."/>
            <person name="Ke Z."/>
            <person name="Kodira C."/>
            <person name="Kokoza E."/>
            <person name="Koutsos A."/>
            <person name="Letunic I."/>
            <person name="Levitsky A."/>
            <person name="Liang Y."/>
            <person name="Lin J.J."/>
            <person name="Lobo N.F."/>
            <person name="Lopez J.R."/>
            <person name="Malek J.A."/>
            <person name="McIntosh T.C."/>
            <person name="Meister S."/>
            <person name="Miller J."/>
            <person name="Mobarry C."/>
            <person name="Mongin E."/>
            <person name="Murphy S.D."/>
            <person name="O'Brochta D.A."/>
            <person name="Pfannkoch C."/>
            <person name="Qi R."/>
            <person name="Regier M.A."/>
            <person name="Remington K."/>
            <person name="Shao H."/>
            <person name="Sharakhova M.V."/>
            <person name="Sitter C.D."/>
            <person name="Shetty J."/>
            <person name="Smith T.J."/>
            <person name="Strong R."/>
            <person name="Sun J."/>
            <person name="Thomasova D."/>
            <person name="Ton L.Q."/>
            <person name="Topalis P."/>
            <person name="Tu Z."/>
            <person name="Unger M.F."/>
            <person name="Walenz B."/>
            <person name="Wang A."/>
            <person name="Wang J."/>
            <person name="Wang M."/>
            <person name="Wang X."/>
            <person name="Woodford K.J."/>
            <person name="Wortman J.R."/>
            <person name="Wu M."/>
            <person name="Yao A."/>
            <person name="Zdobnov E.M."/>
            <person name="Zhang H."/>
            <person name="Zhao Q."/>
            <person name="Zhao S."/>
            <person name="Zhu S.C."/>
            <person name="Zhimulev I."/>
            <person name="Coluzzi M."/>
            <person name="della Torre A."/>
            <person name="Roth C.W."/>
            <person name="Louis C."/>
            <person name="Kalush F."/>
            <person name="Mural R.J."/>
            <person name="Myers E.W."/>
            <person name="Adams M.D."/>
            <person name="Smith H.O."/>
            <person name="Broder S."/>
            <person name="Gardner M.J."/>
            <person name="Fraser C.M."/>
            <person name="Birney E."/>
            <person name="Bork P."/>
            <person name="Brey P.T."/>
            <person name="Venter J.C."/>
            <person name="Weissenbach J."/>
            <person name="Kafatos F.C."/>
            <person name="Collins F.H."/>
            <person name="Hoffman S.L."/>
        </authorList>
    </citation>
    <scope>NUCLEOTIDE SEQUENCE [LARGE SCALE GENOMIC DNA]</scope>
    <source>
        <strain evidence="1 2">PEST</strain>
    </source>
</reference>
<evidence type="ECO:0000313" key="2">
    <source>
        <dbReference type="Proteomes" id="UP000007062"/>
    </source>
</evidence>
<reference evidence="1" key="3">
    <citation type="submission" date="2021-01" db="UniProtKB">
        <authorList>
            <consortium name="EnsemblMetazoa"/>
        </authorList>
    </citation>
    <scope>IDENTIFICATION</scope>
    <source>
        <strain evidence="1">PEST</strain>
    </source>
</reference>
<keyword evidence="2" id="KW-1185">Reference proteome</keyword>
<dbReference type="EnsemblMetazoa" id="AGAP013382-RA">
    <property type="protein sequence ID" value="AGAP013382-PA"/>
    <property type="gene ID" value="AGAP013382"/>
</dbReference>
<dbReference type="InParanoid" id="A0A1S4HCY7"/>
<dbReference type="Pfam" id="PF00059">
    <property type="entry name" value="Lectin_C"/>
    <property type="match status" value="1"/>
</dbReference>
<protein>
    <submittedName>
        <fullName evidence="1">C-type lectin domain-containing protein</fullName>
    </submittedName>
</protein>
<name>A0A1S4HCY7_ANOGA</name>
<proteinExistence type="predicted"/>
<dbReference type="AlphaFoldDB" id="A0A1S4HCY7"/>
<dbReference type="SUPFAM" id="SSF56436">
    <property type="entry name" value="C-type lectin-like"/>
    <property type="match status" value="1"/>
</dbReference>
<dbReference type="InterPro" id="IPR001304">
    <property type="entry name" value="C-type_lectin-like"/>
</dbReference>
<dbReference type="Proteomes" id="UP000007062">
    <property type="component" value="Chromosome X"/>
</dbReference>
<dbReference type="CDD" id="cd00037">
    <property type="entry name" value="CLECT"/>
    <property type="match status" value="1"/>
</dbReference>
<reference evidence="1 2" key="2">
    <citation type="journal article" date="2004" name="Trends Parasitol.">
        <title>The Anopheles gambiae genome: an update.</title>
        <authorList>
            <person name="Mongin E."/>
            <person name="Louis C."/>
            <person name="Holt R.A."/>
            <person name="Birney E."/>
            <person name="Collins F.H."/>
        </authorList>
    </citation>
    <scope>NUCLEOTIDE SEQUENCE [LARGE SCALE GENOMIC DNA]</scope>
    <source>
        <strain evidence="1 2">PEST</strain>
    </source>
</reference>
<dbReference type="PROSITE" id="PS50041">
    <property type="entry name" value="C_TYPE_LECTIN_2"/>
    <property type="match status" value="1"/>
</dbReference>
<dbReference type="VEuPathDB" id="VectorBase:AGAMI1_002760"/>
<organism evidence="1 2">
    <name type="scientific">Anopheles gambiae</name>
    <name type="common">African malaria mosquito</name>
    <dbReference type="NCBI Taxonomy" id="7165"/>
    <lineage>
        <taxon>Eukaryota</taxon>
        <taxon>Metazoa</taxon>
        <taxon>Ecdysozoa</taxon>
        <taxon>Arthropoda</taxon>
        <taxon>Hexapoda</taxon>
        <taxon>Insecta</taxon>
        <taxon>Pterygota</taxon>
        <taxon>Neoptera</taxon>
        <taxon>Endopterygota</taxon>
        <taxon>Diptera</taxon>
        <taxon>Nematocera</taxon>
        <taxon>Culicoidea</taxon>
        <taxon>Culicidae</taxon>
        <taxon>Anophelinae</taxon>
        <taxon>Anopheles</taxon>
    </lineage>
</organism>